<reference evidence="1 2" key="1">
    <citation type="submission" date="2019-07" db="EMBL/GenBank/DDBJ databases">
        <title>Genomic analysis of Lentibacillus sp. NKC851-2.</title>
        <authorList>
            <person name="Oh Y.J."/>
        </authorList>
    </citation>
    <scope>NUCLEOTIDE SEQUENCE [LARGE SCALE GENOMIC DNA]</scope>
    <source>
        <strain evidence="1 2">NKC851-2</strain>
    </source>
</reference>
<dbReference type="InterPro" id="IPR012440">
    <property type="entry name" value="DUF1641"/>
</dbReference>
<protein>
    <submittedName>
        <fullName evidence="1">DUF1641 domain-containing protein</fullName>
    </submittedName>
</protein>
<dbReference type="EMBL" id="VJMZ01000002">
    <property type="protein sequence ID" value="TRM09250.1"/>
    <property type="molecule type" value="Genomic_DNA"/>
</dbReference>
<accession>A0A549YBJ2</accession>
<dbReference type="Proteomes" id="UP000319280">
    <property type="component" value="Unassembled WGS sequence"/>
</dbReference>
<comment type="caution">
    <text evidence="1">The sequence shown here is derived from an EMBL/GenBank/DDBJ whole genome shotgun (WGS) entry which is preliminary data.</text>
</comment>
<keyword evidence="2" id="KW-1185">Reference proteome</keyword>
<gene>
    <name evidence="1" type="ORF">FH966_16265</name>
</gene>
<organism evidence="1 2">
    <name type="scientific">Lentibacillus cibarius</name>
    <dbReference type="NCBI Taxonomy" id="2583219"/>
    <lineage>
        <taxon>Bacteria</taxon>
        <taxon>Bacillati</taxon>
        <taxon>Bacillota</taxon>
        <taxon>Bacilli</taxon>
        <taxon>Bacillales</taxon>
        <taxon>Bacillaceae</taxon>
        <taxon>Lentibacillus</taxon>
    </lineage>
</organism>
<evidence type="ECO:0000313" key="2">
    <source>
        <dbReference type="Proteomes" id="UP000319280"/>
    </source>
</evidence>
<dbReference type="AlphaFoldDB" id="A0A549YBJ2"/>
<dbReference type="Pfam" id="PF07849">
    <property type="entry name" value="DUF1641"/>
    <property type="match status" value="1"/>
</dbReference>
<evidence type="ECO:0000313" key="1">
    <source>
        <dbReference type="EMBL" id="TRM09250.1"/>
    </source>
</evidence>
<dbReference type="RefSeq" id="WP_142792162.1">
    <property type="nucleotide sequence ID" value="NZ_VJMZ01000002.1"/>
</dbReference>
<sequence>MKLLKDPEINRSIGLLVNFLKGMSRD</sequence>
<name>A0A549YBJ2_9BACI</name>
<proteinExistence type="predicted"/>